<name>A0A9W7M3E7_HIBTR</name>
<organism evidence="2 3">
    <name type="scientific">Hibiscus trionum</name>
    <name type="common">Flower of an hour</name>
    <dbReference type="NCBI Taxonomy" id="183268"/>
    <lineage>
        <taxon>Eukaryota</taxon>
        <taxon>Viridiplantae</taxon>
        <taxon>Streptophyta</taxon>
        <taxon>Embryophyta</taxon>
        <taxon>Tracheophyta</taxon>
        <taxon>Spermatophyta</taxon>
        <taxon>Magnoliopsida</taxon>
        <taxon>eudicotyledons</taxon>
        <taxon>Gunneridae</taxon>
        <taxon>Pentapetalae</taxon>
        <taxon>rosids</taxon>
        <taxon>malvids</taxon>
        <taxon>Malvales</taxon>
        <taxon>Malvaceae</taxon>
        <taxon>Malvoideae</taxon>
        <taxon>Hibiscus</taxon>
    </lineage>
</organism>
<evidence type="ECO:0000313" key="3">
    <source>
        <dbReference type="Proteomes" id="UP001165190"/>
    </source>
</evidence>
<proteinExistence type="predicted"/>
<feature type="domain" description="Integrase catalytic" evidence="1">
    <location>
        <begin position="29"/>
        <end position="121"/>
    </location>
</feature>
<dbReference type="Proteomes" id="UP001165190">
    <property type="component" value="Unassembled WGS sequence"/>
</dbReference>
<dbReference type="PANTHER" id="PTHR35046:SF26">
    <property type="entry name" value="RNA-DIRECTED DNA POLYMERASE"/>
    <property type="match status" value="1"/>
</dbReference>
<dbReference type="AlphaFoldDB" id="A0A9W7M3E7"/>
<dbReference type="InterPro" id="IPR036397">
    <property type="entry name" value="RNaseH_sf"/>
</dbReference>
<dbReference type="EMBL" id="BSYR01000021">
    <property type="protein sequence ID" value="GMI86358.1"/>
    <property type="molecule type" value="Genomic_DNA"/>
</dbReference>
<dbReference type="PROSITE" id="PS50994">
    <property type="entry name" value="INTEGRASE"/>
    <property type="match status" value="1"/>
</dbReference>
<dbReference type="GO" id="GO:0003676">
    <property type="term" value="F:nucleic acid binding"/>
    <property type="evidence" value="ECO:0007669"/>
    <property type="project" value="InterPro"/>
</dbReference>
<sequence length="121" mass="14033">MRNDVCYFVRDCQMCQRMKSESLAPAGLLHPLPIPQQVFKDISMNFIIGLPKSRGKEAIMVVVDRLTKYAHFFTLPRQFDGRLISKIMVHCVVKLHGVPRSIVSDRDRIFVSELWTKIMQL</sequence>
<dbReference type="InterPro" id="IPR001584">
    <property type="entry name" value="Integrase_cat-core"/>
</dbReference>
<dbReference type="OrthoDB" id="1305153at2759"/>
<reference evidence="2" key="1">
    <citation type="submission" date="2023-05" db="EMBL/GenBank/DDBJ databases">
        <title>Genome and transcriptome analyses reveal genes involved in the formation of fine ridges on petal epidermal cells in Hibiscus trionum.</title>
        <authorList>
            <person name="Koshimizu S."/>
            <person name="Masuda S."/>
            <person name="Ishii T."/>
            <person name="Shirasu K."/>
            <person name="Hoshino A."/>
            <person name="Arita M."/>
        </authorList>
    </citation>
    <scope>NUCLEOTIDE SEQUENCE</scope>
    <source>
        <strain evidence="2">Hamamatsu line</strain>
    </source>
</reference>
<dbReference type="Gene3D" id="3.30.420.10">
    <property type="entry name" value="Ribonuclease H-like superfamily/Ribonuclease H"/>
    <property type="match status" value="1"/>
</dbReference>
<dbReference type="PANTHER" id="PTHR35046">
    <property type="entry name" value="ZINC KNUCKLE (CCHC-TYPE) FAMILY PROTEIN"/>
    <property type="match status" value="1"/>
</dbReference>
<gene>
    <name evidence="2" type="ORF">HRI_002305100</name>
</gene>
<evidence type="ECO:0000313" key="2">
    <source>
        <dbReference type="EMBL" id="GMI86358.1"/>
    </source>
</evidence>
<dbReference type="SUPFAM" id="SSF53098">
    <property type="entry name" value="Ribonuclease H-like"/>
    <property type="match status" value="1"/>
</dbReference>
<evidence type="ECO:0000259" key="1">
    <source>
        <dbReference type="PROSITE" id="PS50994"/>
    </source>
</evidence>
<protein>
    <recommendedName>
        <fullName evidence="1">Integrase catalytic domain-containing protein</fullName>
    </recommendedName>
</protein>
<dbReference type="InterPro" id="IPR012337">
    <property type="entry name" value="RNaseH-like_sf"/>
</dbReference>
<accession>A0A9W7M3E7</accession>
<comment type="caution">
    <text evidence="2">The sequence shown here is derived from an EMBL/GenBank/DDBJ whole genome shotgun (WGS) entry which is preliminary data.</text>
</comment>
<keyword evidence="3" id="KW-1185">Reference proteome</keyword>
<dbReference type="GO" id="GO:0015074">
    <property type="term" value="P:DNA integration"/>
    <property type="evidence" value="ECO:0007669"/>
    <property type="project" value="InterPro"/>
</dbReference>